<feature type="domain" description="DH" evidence="2">
    <location>
        <begin position="545"/>
        <end position="598"/>
    </location>
</feature>
<evidence type="ECO:0000259" key="2">
    <source>
        <dbReference type="PROSITE" id="PS50010"/>
    </source>
</evidence>
<sequence length="732" mass="79417">MAEQERGLPHYGQALSHDGHSLPPRPTPPTPQSLCERSYKDHRKSSSWTDTAATIFRGSPRHSNDPGVASFDPAPQQDLSPQKISRSSSESTSHGHGSVGIVNGRRVLRKERLDSSADTSDFGQTKRRSKAMFTIGNDLDDFIPPMAHSANNSSAQVNLPSGAISLNASVVALSAEGLPGAAASTYSVPNTAHRPPLVRRDALMHGAAHIGRRRWTLADAMTDEGISDVGLVRELERMREVAEWARRRERMHEGHVNAGSEQDEDWDGWDEWDVGREILEGRDVLELERQRESQLARDKERENARLALENGEVTAMPLSDSPESEVPPLDANNSIQSAPVTMPARSMSSSSTSWLMAQRALLTCRELILTERHYLSLLSALVRQETSTPPPPLMVHYAAELVAAADAVLKGMEREPSARGVARAFLERENELEGAYTRWCGVVGGWFSGDGSLDVTSARGSFEGDRSTRKRSRGSNRTDTDGSNNDHGDLDEDLSKPLKRSVSTWRKSMPSIPSLGLDNGSIYGGSPCRRDKEDDNRKPIPRKPDVRELAILPTQRVMRYVLLYRDLLSHTPSTSTSRPLVERAVDAACRIADKCDRAQGNAAFVVSAASPSSFGVGSRNNSKHRGLRASTSKTSSPSTSRIVSAASVTGHSAPPVPTTSPALASPPTSAKSTSRPSSPAFGESPNSNNPNFGSRRLSMTAMSFVTLGWNKNQRGLPFGPVDAMPVTAVAPI</sequence>
<dbReference type="OrthoDB" id="660555at2759"/>
<dbReference type="EMBL" id="MU157824">
    <property type="protein sequence ID" value="KAF9535588.1"/>
    <property type="molecule type" value="Genomic_DNA"/>
</dbReference>
<dbReference type="SUPFAM" id="SSF48065">
    <property type="entry name" value="DBL homology domain (DH-domain)"/>
    <property type="match status" value="1"/>
</dbReference>
<feature type="compositionally biased region" description="Low complexity" evidence="1">
    <location>
        <begin position="629"/>
        <end position="647"/>
    </location>
</feature>
<dbReference type="Pfam" id="PF00621">
    <property type="entry name" value="RhoGEF"/>
    <property type="match status" value="1"/>
</dbReference>
<comment type="caution">
    <text evidence="3">The sequence shown here is derived from an EMBL/GenBank/DDBJ whole genome shotgun (WGS) entry which is preliminary data.</text>
</comment>
<dbReference type="InterPro" id="IPR000219">
    <property type="entry name" value="DH_dom"/>
</dbReference>
<dbReference type="InterPro" id="IPR035899">
    <property type="entry name" value="DBL_dom_sf"/>
</dbReference>
<evidence type="ECO:0000256" key="1">
    <source>
        <dbReference type="SAM" id="MobiDB-lite"/>
    </source>
</evidence>
<feature type="region of interest" description="Disordered" evidence="1">
    <location>
        <begin position="1"/>
        <end position="125"/>
    </location>
</feature>
<dbReference type="PROSITE" id="PS50010">
    <property type="entry name" value="DH_2"/>
    <property type="match status" value="1"/>
</dbReference>
<protein>
    <recommendedName>
        <fullName evidence="2">DH domain-containing protein</fullName>
    </recommendedName>
</protein>
<dbReference type="AlphaFoldDB" id="A0A9P6EVC9"/>
<feature type="compositionally biased region" description="Low complexity" evidence="1">
    <location>
        <begin position="85"/>
        <end position="96"/>
    </location>
</feature>
<accession>A0A9P6EVC9</accession>
<gene>
    <name evidence="3" type="ORF">CPB83DRAFT_21111</name>
</gene>
<dbReference type="Proteomes" id="UP000807306">
    <property type="component" value="Unassembled WGS sequence"/>
</dbReference>
<feature type="compositionally biased region" description="Low complexity" evidence="1">
    <location>
        <begin position="659"/>
        <end position="680"/>
    </location>
</feature>
<dbReference type="GO" id="GO:0005085">
    <property type="term" value="F:guanyl-nucleotide exchange factor activity"/>
    <property type="evidence" value="ECO:0007669"/>
    <property type="project" value="InterPro"/>
</dbReference>
<name>A0A9P6EVC9_9AGAR</name>
<feature type="compositionally biased region" description="Basic and acidic residues" evidence="1">
    <location>
        <begin position="476"/>
        <end position="496"/>
    </location>
</feature>
<feature type="compositionally biased region" description="Basic and acidic residues" evidence="1">
    <location>
        <begin position="528"/>
        <end position="544"/>
    </location>
</feature>
<feature type="region of interest" description="Disordered" evidence="1">
    <location>
        <begin position="457"/>
        <end position="544"/>
    </location>
</feature>
<evidence type="ECO:0000313" key="4">
    <source>
        <dbReference type="Proteomes" id="UP000807306"/>
    </source>
</evidence>
<feature type="region of interest" description="Disordered" evidence="1">
    <location>
        <begin position="611"/>
        <end position="694"/>
    </location>
</feature>
<organism evidence="3 4">
    <name type="scientific">Crepidotus variabilis</name>
    <dbReference type="NCBI Taxonomy" id="179855"/>
    <lineage>
        <taxon>Eukaryota</taxon>
        <taxon>Fungi</taxon>
        <taxon>Dikarya</taxon>
        <taxon>Basidiomycota</taxon>
        <taxon>Agaricomycotina</taxon>
        <taxon>Agaricomycetes</taxon>
        <taxon>Agaricomycetidae</taxon>
        <taxon>Agaricales</taxon>
        <taxon>Agaricineae</taxon>
        <taxon>Crepidotaceae</taxon>
        <taxon>Crepidotus</taxon>
    </lineage>
</organism>
<dbReference type="Gene3D" id="1.20.900.10">
    <property type="entry name" value="Dbl homology (DH) domain"/>
    <property type="match status" value="1"/>
</dbReference>
<keyword evidence="4" id="KW-1185">Reference proteome</keyword>
<proteinExistence type="predicted"/>
<evidence type="ECO:0000313" key="3">
    <source>
        <dbReference type="EMBL" id="KAF9535588.1"/>
    </source>
</evidence>
<reference evidence="3" key="1">
    <citation type="submission" date="2020-11" db="EMBL/GenBank/DDBJ databases">
        <authorList>
            <consortium name="DOE Joint Genome Institute"/>
            <person name="Ahrendt S."/>
            <person name="Riley R."/>
            <person name="Andreopoulos W."/>
            <person name="Labutti K."/>
            <person name="Pangilinan J."/>
            <person name="Ruiz-Duenas F.J."/>
            <person name="Barrasa J.M."/>
            <person name="Sanchez-Garcia M."/>
            <person name="Camarero S."/>
            <person name="Miyauchi S."/>
            <person name="Serrano A."/>
            <person name="Linde D."/>
            <person name="Babiker R."/>
            <person name="Drula E."/>
            <person name="Ayuso-Fernandez I."/>
            <person name="Pacheco R."/>
            <person name="Padilla G."/>
            <person name="Ferreira P."/>
            <person name="Barriuso J."/>
            <person name="Kellner H."/>
            <person name="Castanera R."/>
            <person name="Alfaro M."/>
            <person name="Ramirez L."/>
            <person name="Pisabarro A.G."/>
            <person name="Kuo A."/>
            <person name="Tritt A."/>
            <person name="Lipzen A."/>
            <person name="He G."/>
            <person name="Yan M."/>
            <person name="Ng V."/>
            <person name="Cullen D."/>
            <person name="Martin F."/>
            <person name="Rosso M.-N."/>
            <person name="Henrissat B."/>
            <person name="Hibbett D."/>
            <person name="Martinez A.T."/>
            <person name="Grigoriev I.V."/>
        </authorList>
    </citation>
    <scope>NUCLEOTIDE SEQUENCE</scope>
    <source>
        <strain evidence="3">CBS 506.95</strain>
    </source>
</reference>